<evidence type="ECO:0000313" key="4">
    <source>
        <dbReference type="EMBL" id="ACK71796.1"/>
    </source>
</evidence>
<evidence type="ECO:0000259" key="3">
    <source>
        <dbReference type="Pfam" id="PF07885"/>
    </source>
</evidence>
<feature type="domain" description="Solute-binding protein family 3/N-terminal" evidence="2">
    <location>
        <begin position="48"/>
        <end position="168"/>
    </location>
</feature>
<reference evidence="5" key="1">
    <citation type="journal article" date="2011" name="MBio">
        <title>Novel metabolic attributes of the genus Cyanothece, comprising a group of unicellular nitrogen-fixing Cyanobacteria.</title>
        <authorList>
            <person name="Bandyopadhyay A."/>
            <person name="Elvitigala T."/>
            <person name="Welsh E."/>
            <person name="Stockel J."/>
            <person name="Liberton M."/>
            <person name="Min H."/>
            <person name="Sherman L.A."/>
            <person name="Pakrasi H.B."/>
        </authorList>
    </citation>
    <scope>NUCLEOTIDE SEQUENCE [LARGE SCALE GENOMIC DNA]</scope>
    <source>
        <strain evidence="5">PCC 7424</strain>
    </source>
</reference>
<dbReference type="Pfam" id="PF07885">
    <property type="entry name" value="Ion_trans_2"/>
    <property type="match status" value="1"/>
</dbReference>
<keyword evidence="1" id="KW-0472">Membrane</keyword>
<organism evidence="4 5">
    <name type="scientific">Gloeothece citriformis (strain PCC 7424)</name>
    <name type="common">Cyanothece sp. (strain PCC 7424)</name>
    <dbReference type="NCBI Taxonomy" id="65393"/>
    <lineage>
        <taxon>Bacteria</taxon>
        <taxon>Bacillati</taxon>
        <taxon>Cyanobacteriota</taxon>
        <taxon>Cyanophyceae</taxon>
        <taxon>Oscillatoriophycideae</taxon>
        <taxon>Chroococcales</taxon>
        <taxon>Aphanothecaceae</taxon>
        <taxon>Gloeothece</taxon>
        <taxon>Gloeothece citriformis</taxon>
    </lineage>
</organism>
<accession>B7KF80</accession>
<dbReference type="InterPro" id="IPR001638">
    <property type="entry name" value="Solute-binding_3/MltF_N"/>
</dbReference>
<evidence type="ECO:0000259" key="2">
    <source>
        <dbReference type="Pfam" id="PF00497"/>
    </source>
</evidence>
<dbReference type="RefSeq" id="WP_015955391.1">
    <property type="nucleotide sequence ID" value="NC_011729.1"/>
</dbReference>
<dbReference type="PANTHER" id="PTHR18966">
    <property type="entry name" value="IONOTROPIC GLUTAMATE RECEPTOR"/>
    <property type="match status" value="1"/>
</dbReference>
<evidence type="ECO:0000256" key="1">
    <source>
        <dbReference type="SAM" id="Phobius"/>
    </source>
</evidence>
<dbReference type="Proteomes" id="UP000002384">
    <property type="component" value="Chromosome"/>
</dbReference>
<dbReference type="InterPro" id="IPR013099">
    <property type="entry name" value="K_chnl_dom"/>
</dbReference>
<dbReference type="SUPFAM" id="SSF53850">
    <property type="entry name" value="Periplasmic binding protein-like II"/>
    <property type="match status" value="1"/>
</dbReference>
<keyword evidence="5" id="KW-1185">Reference proteome</keyword>
<protein>
    <submittedName>
        <fullName evidence="4">Extracellular solute-binding protein family 3</fullName>
    </submittedName>
</protein>
<dbReference type="GO" id="GO:0016020">
    <property type="term" value="C:membrane"/>
    <property type="evidence" value="ECO:0007669"/>
    <property type="project" value="UniProtKB-SubCell"/>
</dbReference>
<dbReference type="SUPFAM" id="SSF81324">
    <property type="entry name" value="Voltage-gated potassium channels"/>
    <property type="match status" value="1"/>
</dbReference>
<dbReference type="InterPro" id="IPR015683">
    <property type="entry name" value="Ionotropic_Glu_rcpt"/>
</dbReference>
<dbReference type="Gene3D" id="3.40.190.10">
    <property type="entry name" value="Periplasmic binding protein-like II"/>
    <property type="match status" value="2"/>
</dbReference>
<feature type="transmembrane region" description="Helical" evidence="1">
    <location>
        <begin position="188"/>
        <end position="207"/>
    </location>
</feature>
<dbReference type="KEGG" id="cyc:PCC7424_3401"/>
<feature type="transmembrane region" description="Helical" evidence="1">
    <location>
        <begin position="142"/>
        <end position="167"/>
    </location>
</feature>
<dbReference type="HOGENOM" id="CLU_019602_21_1_3"/>
<dbReference type="AlphaFoldDB" id="B7KF80"/>
<proteinExistence type="predicted"/>
<dbReference type="OrthoDB" id="9799090at2"/>
<gene>
    <name evidence="4" type="ordered locus">PCC7424_3401</name>
</gene>
<dbReference type="EMBL" id="CP001291">
    <property type="protein sequence ID" value="ACK71796.1"/>
    <property type="molecule type" value="Genomic_DNA"/>
</dbReference>
<dbReference type="eggNOG" id="COG0834">
    <property type="taxonomic scope" value="Bacteria"/>
</dbReference>
<evidence type="ECO:0000313" key="5">
    <source>
        <dbReference type="Proteomes" id="UP000002384"/>
    </source>
</evidence>
<dbReference type="Pfam" id="PF00497">
    <property type="entry name" value="SBP_bac_3"/>
    <property type="match status" value="1"/>
</dbReference>
<keyword evidence="1" id="KW-0812">Transmembrane</keyword>
<sequence length="345" mass="38786">MSSVQASPKLRVGIYVADPFVIETDSFSVNNNSQPQTGIELQNEFSDLNSYSKSVNFQGISIDVWEEIAVLENFNYVYFRQETVEDGINAIVKGEIDLLIGSIAITPERLQKVSFTQPYYSSTPALLVKNTPLTFWDVIHPFLRVALISSLSGVLIIHSLIAHLIWLVERHHNSEQFPKEYHKGIREAFWFAAVTMTTVGYGDKVPITKLGRLIAFIWMWMSMVMVSSITAVLATTFTLSLSQQSVKKFSNPEDLRGTKVAVVSGTDTETILKKYQMQAVETKTVNGAINLLFLEQVQAVLSVETALKYYQHEYSNQSLAIVPLYSLPVSYGFALSKKQSFRTKN</sequence>
<feature type="transmembrane region" description="Helical" evidence="1">
    <location>
        <begin position="213"/>
        <end position="239"/>
    </location>
</feature>
<feature type="domain" description="Potassium channel" evidence="3">
    <location>
        <begin position="185"/>
        <end position="237"/>
    </location>
</feature>
<dbReference type="PRINTS" id="PR00169">
    <property type="entry name" value="KCHANNEL"/>
</dbReference>
<dbReference type="GO" id="GO:0015276">
    <property type="term" value="F:ligand-gated monoatomic ion channel activity"/>
    <property type="evidence" value="ECO:0007669"/>
    <property type="project" value="InterPro"/>
</dbReference>
<keyword evidence="1" id="KW-1133">Transmembrane helix</keyword>
<name>B7KF80_GLOC7</name>
<dbReference type="Gene3D" id="1.10.287.70">
    <property type="match status" value="1"/>
</dbReference>